<dbReference type="CDD" id="cd03358">
    <property type="entry name" value="LbH_WxcM_N_like"/>
    <property type="match status" value="1"/>
</dbReference>
<name>D2QX09_PIRSD</name>
<dbReference type="InterPro" id="IPR011004">
    <property type="entry name" value="Trimer_LpxA-like_sf"/>
</dbReference>
<keyword evidence="3" id="KW-0677">Repeat</keyword>
<dbReference type="Proteomes" id="UP000001887">
    <property type="component" value="Chromosome"/>
</dbReference>
<gene>
    <name evidence="5" type="ordered locus">Psta_1438</name>
</gene>
<evidence type="ECO:0000313" key="6">
    <source>
        <dbReference type="Proteomes" id="UP000001887"/>
    </source>
</evidence>
<dbReference type="PANTHER" id="PTHR43300:SF4">
    <property type="entry name" value="ACYL-[ACYL-CARRIER-PROTEIN]--UDP-N-ACETYLGLUCOSAMINE O-ACYLTRANSFERASE"/>
    <property type="match status" value="1"/>
</dbReference>
<comment type="similarity">
    <text evidence="1">Belongs to the transferase hexapeptide repeat family.</text>
</comment>
<dbReference type="HOGENOM" id="CLU_051638_9_1_0"/>
<dbReference type="Pfam" id="PF00132">
    <property type="entry name" value="Hexapep"/>
    <property type="match status" value="1"/>
</dbReference>
<dbReference type="SUPFAM" id="SSF51161">
    <property type="entry name" value="Trimeric LpxA-like enzymes"/>
    <property type="match status" value="1"/>
</dbReference>
<dbReference type="Gene3D" id="2.160.10.10">
    <property type="entry name" value="Hexapeptide repeat proteins"/>
    <property type="match status" value="1"/>
</dbReference>
<dbReference type="AlphaFoldDB" id="D2QX09"/>
<dbReference type="InterPro" id="IPR050179">
    <property type="entry name" value="Trans_hexapeptide_repeat"/>
</dbReference>
<dbReference type="GO" id="GO:0016746">
    <property type="term" value="F:acyltransferase activity"/>
    <property type="evidence" value="ECO:0007669"/>
    <property type="project" value="UniProtKB-KW"/>
</dbReference>
<accession>D2QX09</accession>
<dbReference type="InterPro" id="IPR018357">
    <property type="entry name" value="Hexapep_transf_CS"/>
</dbReference>
<protein>
    <submittedName>
        <fullName evidence="5">WblC protein</fullName>
    </submittedName>
</protein>
<evidence type="ECO:0000313" key="5">
    <source>
        <dbReference type="EMBL" id="ADB16113.1"/>
    </source>
</evidence>
<dbReference type="InterPro" id="IPR001451">
    <property type="entry name" value="Hexapep"/>
</dbReference>
<dbReference type="PROSITE" id="PS00101">
    <property type="entry name" value="HEXAPEP_TRANSFERASES"/>
    <property type="match status" value="1"/>
</dbReference>
<reference evidence="5 6" key="1">
    <citation type="journal article" date="2009" name="Stand. Genomic Sci.">
        <title>Complete genome sequence of Pirellula staleyi type strain (ATCC 27377).</title>
        <authorList>
            <person name="Clum A."/>
            <person name="Tindall B.J."/>
            <person name="Sikorski J."/>
            <person name="Ivanova N."/>
            <person name="Mavrommatis K."/>
            <person name="Lucas S."/>
            <person name="Glavina del Rio T."/>
            <person name="Nolan M."/>
            <person name="Chen F."/>
            <person name="Tice H."/>
            <person name="Pitluck S."/>
            <person name="Cheng J.F."/>
            <person name="Chertkov O."/>
            <person name="Brettin T."/>
            <person name="Han C."/>
            <person name="Detter J.C."/>
            <person name="Kuske C."/>
            <person name="Bruce D."/>
            <person name="Goodwin L."/>
            <person name="Ovchinikova G."/>
            <person name="Pati A."/>
            <person name="Mikhailova N."/>
            <person name="Chen A."/>
            <person name="Palaniappan K."/>
            <person name="Land M."/>
            <person name="Hauser L."/>
            <person name="Chang Y.J."/>
            <person name="Jeffries C.D."/>
            <person name="Chain P."/>
            <person name="Rohde M."/>
            <person name="Goker M."/>
            <person name="Bristow J."/>
            <person name="Eisen J.A."/>
            <person name="Markowitz V."/>
            <person name="Hugenholtz P."/>
            <person name="Kyrpides N.C."/>
            <person name="Klenk H.P."/>
            <person name="Lapidus A."/>
        </authorList>
    </citation>
    <scope>NUCLEOTIDE SEQUENCE [LARGE SCALE GENOMIC DNA]</scope>
    <source>
        <strain evidence="6">ATCC 27377 / DSM 6068 / ICPB 4128</strain>
    </source>
</reference>
<dbReference type="STRING" id="530564.Psta_1438"/>
<evidence type="ECO:0000256" key="3">
    <source>
        <dbReference type="ARBA" id="ARBA00022737"/>
    </source>
</evidence>
<sequence length="224" mass="23097">MAVRIHPTAIIEQNVHLGDGTSVWDCAHIRHSTTLGEQCLVGGKATIAYGVTIGNRVKINSLAYICNAVTIEDGVMIAAGVIFTNDVFPRATTSDLKALRSSAPDEHTLPTLVKCGATIGAGAIIGCDLSIGRFAMIGMGSVVTKSVDDFHLVVGNPARSIGAVCRCGQSLLKWSDDALATGAPVTVNCSACSLPYEIRGQQVLELAPPESATAPLAAKGAASP</sequence>
<keyword evidence="2" id="KW-0808">Transferase</keyword>
<keyword evidence="6" id="KW-1185">Reference proteome</keyword>
<proteinExistence type="inferred from homology"/>
<dbReference type="KEGG" id="psl:Psta_1438"/>
<dbReference type="eggNOG" id="COG0110">
    <property type="taxonomic scope" value="Bacteria"/>
</dbReference>
<dbReference type="OrthoDB" id="285017at2"/>
<evidence type="ECO:0000256" key="4">
    <source>
        <dbReference type="ARBA" id="ARBA00023315"/>
    </source>
</evidence>
<evidence type="ECO:0000256" key="1">
    <source>
        <dbReference type="ARBA" id="ARBA00007274"/>
    </source>
</evidence>
<organism evidence="5 6">
    <name type="scientific">Pirellula staleyi (strain ATCC 27377 / DSM 6068 / ICPB 4128)</name>
    <name type="common">Pirella staleyi</name>
    <dbReference type="NCBI Taxonomy" id="530564"/>
    <lineage>
        <taxon>Bacteria</taxon>
        <taxon>Pseudomonadati</taxon>
        <taxon>Planctomycetota</taxon>
        <taxon>Planctomycetia</taxon>
        <taxon>Pirellulales</taxon>
        <taxon>Pirellulaceae</taxon>
        <taxon>Pirellula</taxon>
    </lineage>
</organism>
<dbReference type="PANTHER" id="PTHR43300">
    <property type="entry name" value="ACETYLTRANSFERASE"/>
    <property type="match status" value="1"/>
</dbReference>
<keyword evidence="4" id="KW-0012">Acyltransferase</keyword>
<dbReference type="EMBL" id="CP001848">
    <property type="protein sequence ID" value="ADB16113.1"/>
    <property type="molecule type" value="Genomic_DNA"/>
</dbReference>
<evidence type="ECO:0000256" key="2">
    <source>
        <dbReference type="ARBA" id="ARBA00022679"/>
    </source>
</evidence>